<accession>A0AAN8WGF5</accession>
<evidence type="ECO:0000313" key="1">
    <source>
        <dbReference type="EMBL" id="KAK7065712.1"/>
    </source>
</evidence>
<gene>
    <name evidence="1" type="primary">B3GALTL_1</name>
    <name evidence="1" type="ORF">SK128_006231</name>
</gene>
<name>A0AAN8WGF5_HALRR</name>
<proteinExistence type="predicted"/>
<dbReference type="AlphaFoldDB" id="A0AAN8WGF5"/>
<protein>
    <submittedName>
        <fullName evidence="1">Fringe-like</fullName>
    </submittedName>
</protein>
<sequence>PVFLGHGLHDAAETIIHHFDHVDEDKPFLFPDARAGFVLSTTLVSRLCQKWSEVAQRPKMDFTIDAQYEFARFIESAGTLLLHSNDFCLEFGTECAIVFNPRNFCVSIAGVMS</sequence>
<keyword evidence="2" id="KW-1185">Reference proteome</keyword>
<dbReference type="Proteomes" id="UP001381693">
    <property type="component" value="Unassembled WGS sequence"/>
</dbReference>
<comment type="caution">
    <text evidence="1">The sequence shown here is derived from an EMBL/GenBank/DDBJ whole genome shotgun (WGS) entry which is preliminary data.</text>
</comment>
<dbReference type="EMBL" id="JAXCGZ010020038">
    <property type="protein sequence ID" value="KAK7065712.1"/>
    <property type="molecule type" value="Genomic_DNA"/>
</dbReference>
<reference evidence="1 2" key="1">
    <citation type="submission" date="2023-11" db="EMBL/GenBank/DDBJ databases">
        <title>Halocaridina rubra genome assembly.</title>
        <authorList>
            <person name="Smith C."/>
        </authorList>
    </citation>
    <scope>NUCLEOTIDE SEQUENCE [LARGE SCALE GENOMIC DNA]</scope>
    <source>
        <strain evidence="1">EP-1</strain>
        <tissue evidence="1">Whole</tissue>
    </source>
</reference>
<organism evidence="1 2">
    <name type="scientific">Halocaridina rubra</name>
    <name type="common">Hawaiian red shrimp</name>
    <dbReference type="NCBI Taxonomy" id="373956"/>
    <lineage>
        <taxon>Eukaryota</taxon>
        <taxon>Metazoa</taxon>
        <taxon>Ecdysozoa</taxon>
        <taxon>Arthropoda</taxon>
        <taxon>Crustacea</taxon>
        <taxon>Multicrustacea</taxon>
        <taxon>Malacostraca</taxon>
        <taxon>Eumalacostraca</taxon>
        <taxon>Eucarida</taxon>
        <taxon>Decapoda</taxon>
        <taxon>Pleocyemata</taxon>
        <taxon>Caridea</taxon>
        <taxon>Atyoidea</taxon>
        <taxon>Atyidae</taxon>
        <taxon>Halocaridina</taxon>
    </lineage>
</organism>
<evidence type="ECO:0000313" key="2">
    <source>
        <dbReference type="Proteomes" id="UP001381693"/>
    </source>
</evidence>
<feature type="non-terminal residue" evidence="1">
    <location>
        <position position="1"/>
    </location>
</feature>